<gene>
    <name evidence="1" type="ORF">RRG08_054031</name>
</gene>
<evidence type="ECO:0000313" key="2">
    <source>
        <dbReference type="Proteomes" id="UP001283361"/>
    </source>
</evidence>
<comment type="caution">
    <text evidence="1">The sequence shown here is derived from an EMBL/GenBank/DDBJ whole genome shotgun (WGS) entry which is preliminary data.</text>
</comment>
<proteinExistence type="predicted"/>
<reference evidence="1" key="1">
    <citation type="journal article" date="2023" name="G3 (Bethesda)">
        <title>A reference genome for the long-term kleptoplast-retaining sea slug Elysia crispata morphotype clarki.</title>
        <authorList>
            <person name="Eastman K.E."/>
            <person name="Pendleton A.L."/>
            <person name="Shaikh M.A."/>
            <person name="Suttiyut T."/>
            <person name="Ogas R."/>
            <person name="Tomko P."/>
            <person name="Gavelis G."/>
            <person name="Widhalm J.R."/>
            <person name="Wisecaver J.H."/>
        </authorList>
    </citation>
    <scope>NUCLEOTIDE SEQUENCE</scope>
    <source>
        <strain evidence="1">ECLA1</strain>
    </source>
</reference>
<accession>A0AAE0ZAB0</accession>
<dbReference type="Proteomes" id="UP001283361">
    <property type="component" value="Unassembled WGS sequence"/>
</dbReference>
<organism evidence="1 2">
    <name type="scientific">Elysia crispata</name>
    <name type="common">lettuce slug</name>
    <dbReference type="NCBI Taxonomy" id="231223"/>
    <lineage>
        <taxon>Eukaryota</taxon>
        <taxon>Metazoa</taxon>
        <taxon>Spiralia</taxon>
        <taxon>Lophotrochozoa</taxon>
        <taxon>Mollusca</taxon>
        <taxon>Gastropoda</taxon>
        <taxon>Heterobranchia</taxon>
        <taxon>Euthyneura</taxon>
        <taxon>Panpulmonata</taxon>
        <taxon>Sacoglossa</taxon>
        <taxon>Placobranchoidea</taxon>
        <taxon>Plakobranchidae</taxon>
        <taxon>Elysia</taxon>
    </lineage>
</organism>
<dbReference type="AlphaFoldDB" id="A0AAE0ZAB0"/>
<evidence type="ECO:0000313" key="1">
    <source>
        <dbReference type="EMBL" id="KAK3765505.1"/>
    </source>
</evidence>
<dbReference type="EMBL" id="JAWDGP010004298">
    <property type="protein sequence ID" value="KAK3765505.1"/>
    <property type="molecule type" value="Genomic_DNA"/>
</dbReference>
<sequence>MSSGRRTMLSRRRRTSCTDWKWNKYESFRISGYGLPLVNKVLATNSNHLGVPPLWIRLRSPTGQESSRYQFKPSRCTATMDKGYGLPLVRKVLATDSNHLGVTPLWIRLRSPSGQESSRYQFKPSRCTATIDKVTVSHWSGKFLLPIQTFSVYRHYGYCYGFPLVTKPLTTYSNLLGVPPLWIRLRPPTRQTELCLTQ</sequence>
<keyword evidence="2" id="KW-1185">Reference proteome</keyword>
<name>A0AAE0ZAB0_9GAST</name>
<protein>
    <submittedName>
        <fullName evidence="1">Uncharacterized protein</fullName>
    </submittedName>
</protein>